<evidence type="ECO:0008006" key="3">
    <source>
        <dbReference type="Google" id="ProtNLM"/>
    </source>
</evidence>
<dbReference type="Proteomes" id="UP000184465">
    <property type="component" value="Unassembled WGS sequence"/>
</dbReference>
<proteinExistence type="predicted"/>
<dbReference type="InterPro" id="IPR012441">
    <property type="entry name" value="DUF1643"/>
</dbReference>
<dbReference type="EMBL" id="FRAG01000016">
    <property type="protein sequence ID" value="SHJ92941.1"/>
    <property type="molecule type" value="Genomic_DNA"/>
</dbReference>
<accession>A0A1M6NB67</accession>
<evidence type="ECO:0000313" key="1">
    <source>
        <dbReference type="EMBL" id="SHJ92941.1"/>
    </source>
</evidence>
<gene>
    <name evidence="1" type="ORF">SAMN02745912_01647</name>
</gene>
<sequence length="183" mass="20819">MSTIQKSTIKKEVHFSEDGKHRYLLKKEWSKTKKKAMVIMKNPSDAGKLLLDHTTMFVINNLVKLDYGSVEILNLYSKINAKTFAEMEEDEEAIKTNDTYITNAAARVDTIVLAWGSGCSTSKKAAERQQTVLKLLEKHKEKIVVIEDQRGRSGFHPLSPQVRRSWKLKKVNLEDILKSEGGN</sequence>
<name>A0A1M6NB67_PARC5</name>
<keyword evidence="2" id="KW-1185">Reference proteome</keyword>
<protein>
    <recommendedName>
        <fullName evidence="3">DUF1643 domain-containing protein</fullName>
    </recommendedName>
</protein>
<dbReference type="RefSeq" id="WP_073148798.1">
    <property type="nucleotide sequence ID" value="NZ_FRAG01000016.1"/>
</dbReference>
<dbReference type="STRING" id="1121301.SAMN02745912_01647"/>
<dbReference type="AlphaFoldDB" id="A0A1M6NB67"/>
<reference evidence="1 2" key="1">
    <citation type="submission" date="2016-11" db="EMBL/GenBank/DDBJ databases">
        <authorList>
            <person name="Jaros S."/>
            <person name="Januszkiewicz K."/>
            <person name="Wedrychowicz H."/>
        </authorList>
    </citation>
    <scope>NUCLEOTIDE SEQUENCE [LARGE SCALE GENOMIC DNA]</scope>
    <source>
        <strain evidence="1 2">DSM 15212</strain>
    </source>
</reference>
<evidence type="ECO:0000313" key="2">
    <source>
        <dbReference type="Proteomes" id="UP000184465"/>
    </source>
</evidence>
<organism evidence="1 2">
    <name type="scientific">Paramaledivibacter caminithermalis (strain DSM 15212 / CIP 107654 / DViRD3)</name>
    <name type="common">Clostridium caminithermale</name>
    <dbReference type="NCBI Taxonomy" id="1121301"/>
    <lineage>
        <taxon>Bacteria</taxon>
        <taxon>Bacillati</taxon>
        <taxon>Bacillota</taxon>
        <taxon>Clostridia</taxon>
        <taxon>Peptostreptococcales</taxon>
        <taxon>Caminicellaceae</taxon>
        <taxon>Paramaledivibacter</taxon>
    </lineage>
</organism>
<dbReference type="Pfam" id="PF07799">
    <property type="entry name" value="DUF1643"/>
    <property type="match status" value="1"/>
</dbReference>
<dbReference type="OrthoDB" id="1684316at2"/>